<dbReference type="InterPro" id="IPR011990">
    <property type="entry name" value="TPR-like_helical_dom_sf"/>
</dbReference>
<gene>
    <name evidence="6" type="ORF">HX848_06730</name>
    <name evidence="9" type="ORF">HX853_06930</name>
    <name evidence="8" type="ORF">HX854_06855</name>
    <name evidence="7" type="ORF">HX858_06225</name>
    <name evidence="5" type="ORF">HX860_06820</name>
</gene>
<dbReference type="EMBL" id="JACATG010000013">
    <property type="protein sequence ID" value="NWK14347.1"/>
    <property type="molecule type" value="Genomic_DNA"/>
</dbReference>
<evidence type="ECO:0000256" key="4">
    <source>
        <dbReference type="SAM" id="MobiDB-lite"/>
    </source>
</evidence>
<evidence type="ECO:0000256" key="2">
    <source>
        <dbReference type="ARBA" id="ARBA00022803"/>
    </source>
</evidence>
<dbReference type="SUPFAM" id="SSF48452">
    <property type="entry name" value="TPR-like"/>
    <property type="match status" value="1"/>
</dbReference>
<comment type="caution">
    <text evidence="5">The sequence shown here is derived from an EMBL/GenBank/DDBJ whole genome shotgun (WGS) entry which is preliminary data.</text>
</comment>
<evidence type="ECO:0000313" key="12">
    <source>
        <dbReference type="Proteomes" id="UP000563820"/>
    </source>
</evidence>
<sequence length="373" mass="43377">MKRLFGKKLKETDESKSEKKEVKKTSLVNPDYNRMKLYKKGINLMADEKLEDAVEMFQLALRIDPASVDVLMKLGYARFHLDDHVEALTVYDKVLDIDITNPEAWNLKGLVYYEQKKWAKALDAVEKAIESDPNYGMAWYNKACFLSLLNQVPESLEALKRSIEIDVKNARRSIRDFDFKNVRIEDGFKRIQEVVVLESVRQGYHTIGAIVWTTYLDRVDAEDGLRKLKEKGLIVQNEKRDGLQKIPIFDLAPNVAERMGQAKKGLFGITRKIIPRPIKNLKELSQAIQSAKEAIEEVDVKKAINVFEEFTDVTKSGEQMIEMFMEEHREIRLWQIRLKDRGEDYLVDNKDRMLTLFDNIEVTITKKLRNEIS</sequence>
<evidence type="ECO:0000313" key="11">
    <source>
        <dbReference type="Proteomes" id="UP000535457"/>
    </source>
</evidence>
<evidence type="ECO:0000313" key="13">
    <source>
        <dbReference type="Proteomes" id="UP000575480"/>
    </source>
</evidence>
<reference evidence="10 11" key="1">
    <citation type="journal article" date="2019" name="Environ. Microbiol.">
        <title>Genomics insights into ecotype formation of ammonia-oxidizing archaea in the deep ocean.</title>
        <authorList>
            <person name="Wang Y."/>
            <person name="Huang J.M."/>
            <person name="Cui G.J."/>
            <person name="Nunoura T."/>
            <person name="Takaki Y."/>
            <person name="Li W.L."/>
            <person name="Li J."/>
            <person name="Gao Z.M."/>
            <person name="Takai K."/>
            <person name="Zhang A.Q."/>
            <person name="Stepanauskas R."/>
        </authorList>
    </citation>
    <scope>NUCLEOTIDE SEQUENCE [LARGE SCALE GENOMIC DNA]</scope>
    <source>
        <strain evidence="5 14">L14</strain>
        <strain evidence="7 13">L15a</strain>
        <strain evidence="9 11">L19a</strain>
        <strain evidence="6 12">T1L11</strain>
        <strain evidence="8 10">T3L1</strain>
    </source>
</reference>
<dbReference type="InterPro" id="IPR051685">
    <property type="entry name" value="Ycf3/AcsC/BcsC/TPR_MFPF"/>
</dbReference>
<dbReference type="NCBIfam" id="NF047558">
    <property type="entry name" value="TPR_END_plus"/>
    <property type="match status" value="1"/>
</dbReference>
<accession>A0A7K4MAI4</accession>
<organism evidence="5 14">
    <name type="scientific">Marine Group I thaumarchaeote</name>
    <dbReference type="NCBI Taxonomy" id="2511932"/>
    <lineage>
        <taxon>Archaea</taxon>
        <taxon>Nitrososphaerota</taxon>
        <taxon>Marine Group I</taxon>
    </lineage>
</organism>
<evidence type="ECO:0000313" key="9">
    <source>
        <dbReference type="EMBL" id="NWK14347.1"/>
    </source>
</evidence>
<dbReference type="Proteomes" id="UP000520052">
    <property type="component" value="Unassembled WGS sequence"/>
</dbReference>
<evidence type="ECO:0000313" key="10">
    <source>
        <dbReference type="Proteomes" id="UP000520052"/>
    </source>
</evidence>
<dbReference type="Proteomes" id="UP000535457">
    <property type="component" value="Unassembled WGS sequence"/>
</dbReference>
<protein>
    <submittedName>
        <fullName evidence="5">Tetratricopeptide repeat protein</fullName>
    </submittedName>
</protein>
<evidence type="ECO:0000313" key="7">
    <source>
        <dbReference type="EMBL" id="NWJ57330.1"/>
    </source>
</evidence>
<dbReference type="Proteomes" id="UP000587702">
    <property type="component" value="Unassembled WGS sequence"/>
</dbReference>
<feature type="repeat" description="TPR" evidence="3">
    <location>
        <begin position="102"/>
        <end position="135"/>
    </location>
</feature>
<dbReference type="Pfam" id="PF00515">
    <property type="entry name" value="TPR_1"/>
    <property type="match status" value="1"/>
</dbReference>
<feature type="repeat" description="TPR" evidence="3">
    <location>
        <begin position="68"/>
        <end position="101"/>
    </location>
</feature>
<evidence type="ECO:0000313" key="6">
    <source>
        <dbReference type="EMBL" id="NWJ29057.1"/>
    </source>
</evidence>
<evidence type="ECO:0000256" key="3">
    <source>
        <dbReference type="PROSITE-ProRule" id="PRU00339"/>
    </source>
</evidence>
<evidence type="ECO:0000313" key="14">
    <source>
        <dbReference type="Proteomes" id="UP000587702"/>
    </source>
</evidence>
<dbReference type="SMART" id="SM00028">
    <property type="entry name" value="TPR"/>
    <property type="match status" value="4"/>
</dbReference>
<keyword evidence="2 3" id="KW-0802">TPR repeat</keyword>
<dbReference type="PANTHER" id="PTHR44943:SF4">
    <property type="entry name" value="TPR REPEAT-CONTAINING PROTEIN MJ0798"/>
    <property type="match status" value="1"/>
</dbReference>
<dbReference type="EMBL" id="JACATI010000009">
    <property type="protein sequence ID" value="NWJ20758.1"/>
    <property type="molecule type" value="Genomic_DNA"/>
</dbReference>
<dbReference type="Pfam" id="PF13174">
    <property type="entry name" value="TPR_6"/>
    <property type="match status" value="1"/>
</dbReference>
<dbReference type="PANTHER" id="PTHR44943">
    <property type="entry name" value="CELLULOSE SYNTHASE OPERON PROTEIN C"/>
    <property type="match status" value="1"/>
</dbReference>
<dbReference type="AlphaFoldDB" id="A0A7K4MAI4"/>
<dbReference type="InterPro" id="IPR019734">
    <property type="entry name" value="TPR_rpt"/>
</dbReference>
<dbReference type="EMBL" id="JACATC010000008">
    <property type="protein sequence ID" value="NWJ84426.1"/>
    <property type="molecule type" value="Genomic_DNA"/>
</dbReference>
<dbReference type="EMBL" id="JACATH010000005">
    <property type="protein sequence ID" value="NWJ57330.1"/>
    <property type="molecule type" value="Genomic_DNA"/>
</dbReference>
<dbReference type="PROSITE" id="PS50005">
    <property type="entry name" value="TPR"/>
    <property type="match status" value="3"/>
</dbReference>
<keyword evidence="1" id="KW-0677">Repeat</keyword>
<evidence type="ECO:0000256" key="1">
    <source>
        <dbReference type="ARBA" id="ARBA00022737"/>
    </source>
</evidence>
<feature type="compositionally biased region" description="Basic and acidic residues" evidence="4">
    <location>
        <begin position="8"/>
        <end position="23"/>
    </location>
</feature>
<dbReference type="Proteomes" id="UP000575480">
    <property type="component" value="Unassembled WGS sequence"/>
</dbReference>
<evidence type="ECO:0000313" key="5">
    <source>
        <dbReference type="EMBL" id="NWJ20758.1"/>
    </source>
</evidence>
<dbReference type="Proteomes" id="UP000563820">
    <property type="component" value="Unassembled WGS sequence"/>
</dbReference>
<feature type="region of interest" description="Disordered" evidence="4">
    <location>
        <begin position="1"/>
        <end position="23"/>
    </location>
</feature>
<name>A0A7K4MAI4_9ARCH</name>
<dbReference type="EMBL" id="JACATE010000012">
    <property type="protein sequence ID" value="NWJ29057.1"/>
    <property type="molecule type" value="Genomic_DNA"/>
</dbReference>
<proteinExistence type="predicted"/>
<dbReference type="Gene3D" id="1.25.40.10">
    <property type="entry name" value="Tetratricopeptide repeat domain"/>
    <property type="match status" value="1"/>
</dbReference>
<reference evidence="5" key="2">
    <citation type="submission" date="2020-06" db="EMBL/GenBank/DDBJ databases">
        <authorList>
            <person name="Wang Y."/>
        </authorList>
    </citation>
    <scope>NUCLEOTIDE SEQUENCE</scope>
    <source>
        <strain evidence="5">L14</strain>
        <strain evidence="7">L15a</strain>
        <strain evidence="9">L19a</strain>
        <strain evidence="6">T1L11</strain>
        <strain evidence="8">T3L1</strain>
    </source>
</reference>
<evidence type="ECO:0000313" key="8">
    <source>
        <dbReference type="EMBL" id="NWJ84426.1"/>
    </source>
</evidence>
<feature type="repeat" description="TPR" evidence="3">
    <location>
        <begin position="34"/>
        <end position="67"/>
    </location>
</feature>